<reference evidence="2" key="1">
    <citation type="submission" date="2018-05" db="EMBL/GenBank/DDBJ databases">
        <authorList>
            <person name="Lanie J.A."/>
            <person name="Ng W.-L."/>
            <person name="Kazmierczak K.M."/>
            <person name="Andrzejewski T.M."/>
            <person name="Davidsen T.M."/>
            <person name="Wayne K.J."/>
            <person name="Tettelin H."/>
            <person name="Glass J.I."/>
            <person name="Rusch D."/>
            <person name="Podicherti R."/>
            <person name="Tsui H.-C.T."/>
            <person name="Winkler M.E."/>
        </authorList>
    </citation>
    <scope>NUCLEOTIDE SEQUENCE</scope>
</reference>
<organism evidence="2">
    <name type="scientific">marine metagenome</name>
    <dbReference type="NCBI Taxonomy" id="408172"/>
    <lineage>
        <taxon>unclassified sequences</taxon>
        <taxon>metagenomes</taxon>
        <taxon>ecological metagenomes</taxon>
    </lineage>
</organism>
<evidence type="ECO:0000256" key="1">
    <source>
        <dbReference type="SAM" id="Phobius"/>
    </source>
</evidence>
<keyword evidence="1" id="KW-0812">Transmembrane</keyword>
<proteinExistence type="predicted"/>
<keyword evidence="1" id="KW-1133">Transmembrane helix</keyword>
<accession>A0A382ZSH1</accession>
<evidence type="ECO:0000313" key="2">
    <source>
        <dbReference type="EMBL" id="SVD98576.1"/>
    </source>
</evidence>
<gene>
    <name evidence="2" type="ORF">METZ01_LOCUS451430</name>
</gene>
<keyword evidence="1" id="KW-0472">Membrane</keyword>
<protein>
    <submittedName>
        <fullName evidence="2">Uncharacterized protein</fullName>
    </submittedName>
</protein>
<name>A0A382ZSH1_9ZZZZ</name>
<dbReference type="AlphaFoldDB" id="A0A382ZSH1"/>
<dbReference type="EMBL" id="UINC01186381">
    <property type="protein sequence ID" value="SVD98576.1"/>
    <property type="molecule type" value="Genomic_DNA"/>
</dbReference>
<feature type="transmembrane region" description="Helical" evidence="1">
    <location>
        <begin position="12"/>
        <end position="32"/>
    </location>
</feature>
<sequence>MDLIVDVLLEVGSIVLVGCICFTVYVNGKIFLIKIGLIDKEQDDESIKD</sequence>